<accession>A0A8X7RUP9</accession>
<dbReference type="OrthoDB" id="5855668at2759"/>
<dbReference type="Proteomes" id="UP000886595">
    <property type="component" value="Unassembled WGS sequence"/>
</dbReference>
<dbReference type="AlphaFoldDB" id="A0A8X7RUP9"/>
<keyword evidence="3" id="KW-1185">Reference proteome</keyword>
<sequence length="235" mass="27028">MWHFRNLLFSNAFVNFGPFQFRASIIILASTSKFSNLLIDSDHRNQSIKLFISQVTHGNYDYKSKISPAIAMEDVSREVKILRDFAILKLLSYFGFFISKRNLDDLSKKVVETIDTIVNASLSIVLIGVGDGPWENMSMFDAKIPKHEFDNFRIMYSANEEVVATMIHHLTLEIMRRRSFTKRYCGMISAVSWIPKGAPKAMPDDVELHSKEKIIDLWRMVSADQREIDNARGEV</sequence>
<dbReference type="GO" id="GO:0005634">
    <property type="term" value="C:nucleus"/>
    <property type="evidence" value="ECO:0007669"/>
    <property type="project" value="TreeGrafter"/>
</dbReference>
<feature type="domain" description="Copine C-terminal" evidence="1">
    <location>
        <begin position="110"/>
        <end position="143"/>
    </location>
</feature>
<dbReference type="PANTHER" id="PTHR45751">
    <property type="entry name" value="COPINE FAMILY PROTEIN 1"/>
    <property type="match status" value="1"/>
</dbReference>
<name>A0A8X7RUP9_BRACI</name>
<organism evidence="2 3">
    <name type="scientific">Brassica carinata</name>
    <name type="common">Ethiopian mustard</name>
    <name type="synonym">Abyssinian cabbage</name>
    <dbReference type="NCBI Taxonomy" id="52824"/>
    <lineage>
        <taxon>Eukaryota</taxon>
        <taxon>Viridiplantae</taxon>
        <taxon>Streptophyta</taxon>
        <taxon>Embryophyta</taxon>
        <taxon>Tracheophyta</taxon>
        <taxon>Spermatophyta</taxon>
        <taxon>Magnoliopsida</taxon>
        <taxon>eudicotyledons</taxon>
        <taxon>Gunneridae</taxon>
        <taxon>Pentapetalae</taxon>
        <taxon>rosids</taxon>
        <taxon>malvids</taxon>
        <taxon>Brassicales</taxon>
        <taxon>Brassicaceae</taxon>
        <taxon>Brassiceae</taxon>
        <taxon>Brassica</taxon>
    </lineage>
</organism>
<evidence type="ECO:0000259" key="1">
    <source>
        <dbReference type="Pfam" id="PF07002"/>
    </source>
</evidence>
<evidence type="ECO:0000313" key="2">
    <source>
        <dbReference type="EMBL" id="KAG2293335.1"/>
    </source>
</evidence>
<dbReference type="GO" id="GO:0004842">
    <property type="term" value="F:ubiquitin-protein transferase activity"/>
    <property type="evidence" value="ECO:0007669"/>
    <property type="project" value="TreeGrafter"/>
</dbReference>
<dbReference type="InterPro" id="IPR010734">
    <property type="entry name" value="Copine_C"/>
</dbReference>
<reference evidence="2 3" key="1">
    <citation type="submission" date="2020-02" db="EMBL/GenBank/DDBJ databases">
        <authorList>
            <person name="Ma Q."/>
            <person name="Huang Y."/>
            <person name="Song X."/>
            <person name="Pei D."/>
        </authorList>
    </citation>
    <scope>NUCLEOTIDE SEQUENCE [LARGE SCALE GENOMIC DNA]</scope>
    <source>
        <strain evidence="2">Sxm20200214</strain>
        <tissue evidence="2">Leaf</tissue>
    </source>
</reference>
<dbReference type="PANTHER" id="PTHR45751:SF16">
    <property type="entry name" value="E3 UBIQUITIN-PROTEIN LIGASE RGLG4"/>
    <property type="match status" value="1"/>
</dbReference>
<dbReference type="GO" id="GO:0016567">
    <property type="term" value="P:protein ubiquitination"/>
    <property type="evidence" value="ECO:0007669"/>
    <property type="project" value="TreeGrafter"/>
</dbReference>
<protein>
    <recommendedName>
        <fullName evidence="1">Copine C-terminal domain-containing protein</fullName>
    </recommendedName>
</protein>
<evidence type="ECO:0000313" key="3">
    <source>
        <dbReference type="Proteomes" id="UP000886595"/>
    </source>
</evidence>
<proteinExistence type="predicted"/>
<dbReference type="Pfam" id="PF07002">
    <property type="entry name" value="Copine"/>
    <property type="match status" value="1"/>
</dbReference>
<comment type="caution">
    <text evidence="2">The sequence shown here is derived from an EMBL/GenBank/DDBJ whole genome shotgun (WGS) entry which is preliminary data.</text>
</comment>
<gene>
    <name evidence="2" type="ORF">Bca52824_040004</name>
</gene>
<dbReference type="InterPro" id="IPR052079">
    <property type="entry name" value="E3_ligase/Copine_domain"/>
</dbReference>
<dbReference type="EMBL" id="JAAMPC010000009">
    <property type="protein sequence ID" value="KAG2293335.1"/>
    <property type="molecule type" value="Genomic_DNA"/>
</dbReference>